<gene>
    <name evidence="1" type="ORF">GCM10011514_30030</name>
</gene>
<accession>A0A916YW48</accession>
<proteinExistence type="predicted"/>
<dbReference type="AlphaFoldDB" id="A0A916YW48"/>
<dbReference type="Proteomes" id="UP000609064">
    <property type="component" value="Unassembled WGS sequence"/>
</dbReference>
<protein>
    <recommendedName>
        <fullName evidence="3">Type II toxin-antitoxin system VapB family antitoxin</fullName>
    </recommendedName>
</protein>
<reference evidence="1" key="2">
    <citation type="submission" date="2020-09" db="EMBL/GenBank/DDBJ databases">
        <authorList>
            <person name="Sun Q."/>
            <person name="Zhou Y."/>
        </authorList>
    </citation>
    <scope>NUCLEOTIDE SEQUENCE</scope>
    <source>
        <strain evidence="1">CGMCC 1.15958</strain>
    </source>
</reference>
<name>A0A916YW48_9BACT</name>
<evidence type="ECO:0000313" key="1">
    <source>
        <dbReference type="EMBL" id="GGD64025.1"/>
    </source>
</evidence>
<reference evidence="1" key="1">
    <citation type="journal article" date="2014" name="Int. J. Syst. Evol. Microbiol.">
        <title>Complete genome sequence of Corynebacterium casei LMG S-19264T (=DSM 44701T), isolated from a smear-ripened cheese.</title>
        <authorList>
            <consortium name="US DOE Joint Genome Institute (JGI-PGF)"/>
            <person name="Walter F."/>
            <person name="Albersmeier A."/>
            <person name="Kalinowski J."/>
            <person name="Ruckert C."/>
        </authorList>
    </citation>
    <scope>NUCLEOTIDE SEQUENCE</scope>
    <source>
        <strain evidence="1">CGMCC 1.15958</strain>
    </source>
</reference>
<comment type="caution">
    <text evidence="1">The sequence shown here is derived from an EMBL/GenBank/DDBJ whole genome shotgun (WGS) entry which is preliminary data.</text>
</comment>
<organism evidence="1 2">
    <name type="scientific">Emticicia aquatilis</name>
    <dbReference type="NCBI Taxonomy" id="1537369"/>
    <lineage>
        <taxon>Bacteria</taxon>
        <taxon>Pseudomonadati</taxon>
        <taxon>Bacteroidota</taxon>
        <taxon>Cytophagia</taxon>
        <taxon>Cytophagales</taxon>
        <taxon>Leadbetterellaceae</taxon>
        <taxon>Emticicia</taxon>
    </lineage>
</organism>
<evidence type="ECO:0008006" key="3">
    <source>
        <dbReference type="Google" id="ProtNLM"/>
    </source>
</evidence>
<evidence type="ECO:0000313" key="2">
    <source>
        <dbReference type="Proteomes" id="UP000609064"/>
    </source>
</evidence>
<keyword evidence="2" id="KW-1185">Reference proteome</keyword>
<sequence>MIKTAILMTVSTRQLTRKELIKQIQDISEVKSESKIVNIALEEYLRRLAGEELRKIKGKAIWEGDLDEMRTSKHADITI</sequence>
<dbReference type="EMBL" id="BMKK01000006">
    <property type="protein sequence ID" value="GGD64025.1"/>
    <property type="molecule type" value="Genomic_DNA"/>
</dbReference>